<evidence type="ECO:0000313" key="2">
    <source>
        <dbReference type="EMBL" id="GIX72201.1"/>
    </source>
</evidence>
<organism evidence="2 3">
    <name type="scientific">Caerostris extrusa</name>
    <name type="common">Bark spider</name>
    <name type="synonym">Caerostris bankana</name>
    <dbReference type="NCBI Taxonomy" id="172846"/>
    <lineage>
        <taxon>Eukaryota</taxon>
        <taxon>Metazoa</taxon>
        <taxon>Ecdysozoa</taxon>
        <taxon>Arthropoda</taxon>
        <taxon>Chelicerata</taxon>
        <taxon>Arachnida</taxon>
        <taxon>Araneae</taxon>
        <taxon>Araneomorphae</taxon>
        <taxon>Entelegynae</taxon>
        <taxon>Araneoidea</taxon>
        <taxon>Araneidae</taxon>
        <taxon>Caerostris</taxon>
    </lineage>
</organism>
<evidence type="ECO:0000256" key="1">
    <source>
        <dbReference type="SAM" id="MobiDB-lite"/>
    </source>
</evidence>
<keyword evidence="3" id="KW-1185">Reference proteome</keyword>
<dbReference type="AlphaFoldDB" id="A0AAV4MJL6"/>
<reference evidence="2 3" key="1">
    <citation type="submission" date="2021-06" db="EMBL/GenBank/DDBJ databases">
        <title>Caerostris extrusa draft genome.</title>
        <authorList>
            <person name="Kono N."/>
            <person name="Arakawa K."/>
        </authorList>
    </citation>
    <scope>NUCLEOTIDE SEQUENCE [LARGE SCALE GENOMIC DNA]</scope>
</reference>
<accession>A0AAV4MJL6</accession>
<comment type="caution">
    <text evidence="2">The sequence shown here is derived from an EMBL/GenBank/DDBJ whole genome shotgun (WGS) entry which is preliminary data.</text>
</comment>
<feature type="region of interest" description="Disordered" evidence="1">
    <location>
        <begin position="1"/>
        <end position="21"/>
    </location>
</feature>
<gene>
    <name evidence="2" type="ORF">CEXT_775301</name>
</gene>
<evidence type="ECO:0000313" key="3">
    <source>
        <dbReference type="Proteomes" id="UP001054945"/>
    </source>
</evidence>
<dbReference type="Proteomes" id="UP001054945">
    <property type="component" value="Unassembled WGS sequence"/>
</dbReference>
<dbReference type="EMBL" id="BPLR01002291">
    <property type="protein sequence ID" value="GIX72201.1"/>
    <property type="molecule type" value="Genomic_DNA"/>
</dbReference>
<proteinExistence type="predicted"/>
<protein>
    <submittedName>
        <fullName evidence="2">Uncharacterized protein</fullName>
    </submittedName>
</protein>
<feature type="compositionally biased region" description="Polar residues" evidence="1">
    <location>
        <begin position="7"/>
        <end position="21"/>
    </location>
</feature>
<name>A0AAV4MJL6_CAEEX</name>
<sequence length="88" mass="9905">MMKSPSEYLTTENMSPLSRQRPQTLDAGLGEAFSAGKAITWRNVIESSLLKVGNFRRLKGRKGWRYLEKRNFSECSLSSVLGVSSTYV</sequence>